<keyword evidence="5 11" id="KW-0500">Molybdenum</keyword>
<dbReference type="Proteomes" id="UP001169862">
    <property type="component" value="Unassembled WGS sequence"/>
</dbReference>
<dbReference type="GO" id="GO:0061599">
    <property type="term" value="F:molybdopterin molybdotransferase activity"/>
    <property type="evidence" value="ECO:0007669"/>
    <property type="project" value="UniProtKB-UniRule"/>
</dbReference>
<dbReference type="GO" id="GO:0005829">
    <property type="term" value="C:cytosol"/>
    <property type="evidence" value="ECO:0007669"/>
    <property type="project" value="TreeGrafter"/>
</dbReference>
<evidence type="ECO:0000259" key="12">
    <source>
        <dbReference type="SMART" id="SM00852"/>
    </source>
</evidence>
<reference evidence="13" key="1">
    <citation type="submission" date="2023-07" db="EMBL/GenBank/DDBJ databases">
        <title>Genome content predicts the carbon catabolic preferences of heterotrophic bacteria.</title>
        <authorList>
            <person name="Gralka M."/>
        </authorList>
    </citation>
    <scope>NUCLEOTIDE SEQUENCE</scope>
    <source>
        <strain evidence="13">I2M16</strain>
    </source>
</reference>
<dbReference type="PANTHER" id="PTHR10192:SF5">
    <property type="entry name" value="GEPHYRIN"/>
    <property type="match status" value="1"/>
</dbReference>
<dbReference type="GO" id="GO:0006777">
    <property type="term" value="P:Mo-molybdopterin cofactor biosynthetic process"/>
    <property type="evidence" value="ECO:0007669"/>
    <property type="project" value="UniProtKB-UniRule"/>
</dbReference>
<dbReference type="InterPro" id="IPR036688">
    <property type="entry name" value="MoeA_C_domain_IV_sf"/>
</dbReference>
<dbReference type="SUPFAM" id="SSF53218">
    <property type="entry name" value="Molybdenum cofactor biosynthesis proteins"/>
    <property type="match status" value="1"/>
</dbReference>
<proteinExistence type="inferred from homology"/>
<keyword evidence="9 11" id="KW-0501">Molybdenum cofactor biosynthesis</keyword>
<dbReference type="InterPro" id="IPR005110">
    <property type="entry name" value="MoeA_linker/N"/>
</dbReference>
<evidence type="ECO:0000256" key="5">
    <source>
        <dbReference type="ARBA" id="ARBA00022505"/>
    </source>
</evidence>
<dbReference type="GO" id="GO:0046872">
    <property type="term" value="F:metal ion binding"/>
    <property type="evidence" value="ECO:0007669"/>
    <property type="project" value="UniProtKB-UniRule"/>
</dbReference>
<dbReference type="SUPFAM" id="SSF63882">
    <property type="entry name" value="MoeA N-terminal region -like"/>
    <property type="match status" value="1"/>
</dbReference>
<dbReference type="EMBL" id="JAUOPG010000003">
    <property type="protein sequence ID" value="MDO6452981.1"/>
    <property type="molecule type" value="Genomic_DNA"/>
</dbReference>
<comment type="catalytic activity">
    <reaction evidence="10">
        <text>adenylyl-molybdopterin + molybdate = Mo-molybdopterin + AMP + H(+)</text>
        <dbReference type="Rhea" id="RHEA:35047"/>
        <dbReference type="ChEBI" id="CHEBI:15378"/>
        <dbReference type="ChEBI" id="CHEBI:36264"/>
        <dbReference type="ChEBI" id="CHEBI:62727"/>
        <dbReference type="ChEBI" id="CHEBI:71302"/>
        <dbReference type="ChEBI" id="CHEBI:456215"/>
        <dbReference type="EC" id="2.10.1.1"/>
    </reaction>
</comment>
<dbReference type="InterPro" id="IPR008284">
    <property type="entry name" value="MoCF_biosynth_CS"/>
</dbReference>
<dbReference type="RefSeq" id="WP_303549113.1">
    <property type="nucleotide sequence ID" value="NZ_JAUOPG010000003.1"/>
</dbReference>
<comment type="pathway">
    <text evidence="3 11">Cofactor biosynthesis; molybdopterin biosynthesis.</text>
</comment>
<evidence type="ECO:0000256" key="2">
    <source>
        <dbReference type="ARBA" id="ARBA00002901"/>
    </source>
</evidence>
<comment type="caution">
    <text evidence="13">The sequence shown here is derived from an EMBL/GenBank/DDBJ whole genome shotgun (WGS) entry which is preliminary data.</text>
</comment>
<keyword evidence="7 11" id="KW-0479">Metal-binding</keyword>
<keyword evidence="6 11" id="KW-0808">Transferase</keyword>
<evidence type="ECO:0000256" key="11">
    <source>
        <dbReference type="RuleBase" id="RU365090"/>
    </source>
</evidence>
<dbReference type="InterPro" id="IPR005111">
    <property type="entry name" value="MoeA_C_domain_IV"/>
</dbReference>
<dbReference type="Pfam" id="PF03454">
    <property type="entry name" value="MoeA_C"/>
    <property type="match status" value="1"/>
</dbReference>
<keyword evidence="8 11" id="KW-0460">Magnesium</keyword>
<evidence type="ECO:0000256" key="9">
    <source>
        <dbReference type="ARBA" id="ARBA00023150"/>
    </source>
</evidence>
<dbReference type="Gene3D" id="2.40.340.10">
    <property type="entry name" value="MoeA, C-terminal, domain IV"/>
    <property type="match status" value="1"/>
</dbReference>
<dbReference type="SMART" id="SM00852">
    <property type="entry name" value="MoCF_biosynth"/>
    <property type="match status" value="1"/>
</dbReference>
<comment type="cofactor">
    <cofactor evidence="1 11">
        <name>Mg(2+)</name>
        <dbReference type="ChEBI" id="CHEBI:18420"/>
    </cofactor>
</comment>
<dbReference type="Pfam" id="PF03453">
    <property type="entry name" value="MoeA_N"/>
    <property type="match status" value="1"/>
</dbReference>
<organism evidence="13 14">
    <name type="scientific">Neptunomonas phycophila</name>
    <dbReference type="NCBI Taxonomy" id="1572645"/>
    <lineage>
        <taxon>Bacteria</taxon>
        <taxon>Pseudomonadati</taxon>
        <taxon>Pseudomonadota</taxon>
        <taxon>Gammaproteobacteria</taxon>
        <taxon>Oceanospirillales</taxon>
        <taxon>Oceanospirillaceae</taxon>
        <taxon>Neptunomonas</taxon>
    </lineage>
</organism>
<dbReference type="InterPro" id="IPR001453">
    <property type="entry name" value="MoaB/Mog_dom"/>
</dbReference>
<feature type="domain" description="MoaB/Mog" evidence="12">
    <location>
        <begin position="182"/>
        <end position="319"/>
    </location>
</feature>
<dbReference type="PROSITE" id="PS01079">
    <property type="entry name" value="MOCF_BIOSYNTHESIS_2"/>
    <property type="match status" value="1"/>
</dbReference>
<dbReference type="NCBIfam" id="TIGR00177">
    <property type="entry name" value="molyb_syn"/>
    <property type="match status" value="1"/>
</dbReference>
<evidence type="ECO:0000256" key="3">
    <source>
        <dbReference type="ARBA" id="ARBA00005046"/>
    </source>
</evidence>
<dbReference type="SUPFAM" id="SSF63867">
    <property type="entry name" value="MoeA C-terminal domain-like"/>
    <property type="match status" value="1"/>
</dbReference>
<dbReference type="AlphaFoldDB" id="A0AAW7XEX3"/>
<dbReference type="CDD" id="cd00887">
    <property type="entry name" value="MoeA"/>
    <property type="match status" value="1"/>
</dbReference>
<gene>
    <name evidence="13" type="ORF">Q4490_05325</name>
</gene>
<name>A0AAW7XEX3_9GAMM</name>
<dbReference type="NCBIfam" id="NF045515">
    <property type="entry name" value="Glp_gephyrin"/>
    <property type="match status" value="1"/>
</dbReference>
<dbReference type="FunFam" id="3.40.980.10:FF:000004">
    <property type="entry name" value="Molybdopterin molybdenumtransferase"/>
    <property type="match status" value="1"/>
</dbReference>
<dbReference type="InterPro" id="IPR036425">
    <property type="entry name" value="MoaB/Mog-like_dom_sf"/>
</dbReference>
<dbReference type="Gene3D" id="2.170.190.11">
    <property type="entry name" value="Molybdopterin biosynthesis moea protein, domain 3"/>
    <property type="match status" value="1"/>
</dbReference>
<evidence type="ECO:0000313" key="14">
    <source>
        <dbReference type="Proteomes" id="UP001169862"/>
    </source>
</evidence>
<evidence type="ECO:0000256" key="6">
    <source>
        <dbReference type="ARBA" id="ARBA00022679"/>
    </source>
</evidence>
<evidence type="ECO:0000256" key="1">
    <source>
        <dbReference type="ARBA" id="ARBA00001946"/>
    </source>
</evidence>
<evidence type="ECO:0000256" key="7">
    <source>
        <dbReference type="ARBA" id="ARBA00022723"/>
    </source>
</evidence>
<sequence>MASCDQPGLIPYDQALAELLREAQVSAKTETVKLEHAVGRVLAEQSVATVNVPPADNSSMDGYAVDAASIVPGVMYPISQRVVAGHAPSALEPGAVARIFTGAEIPEGANAVVMQEAVTLAPGGVIFGEPVRPGQYVRKAGQDIKRGDIVIPVGTRLQPADIGVLASTGNECLDVFKPLKVAILSTGDELVDPGQPLESGQIYNSNRYVLMALLKKLGMEPVVIGRVQDSLDATVDALLQAAELADCIISTGGVSVGEEDHVRQAVEMVGHINIWRLKIKPGKPLAFGRIKGIPFFGLPGNPASTLVTFCILARPFLLSMQGIKHQRDLSYRLPAGFSQTAGSRQEYVRVRLDGGELVAFSNQNSGVLSSASWADGLAVIPPEIEISKGDMLTFLPFTELLG</sequence>
<dbReference type="PANTHER" id="PTHR10192">
    <property type="entry name" value="MOLYBDOPTERIN BIOSYNTHESIS PROTEIN"/>
    <property type="match status" value="1"/>
</dbReference>
<evidence type="ECO:0000256" key="8">
    <source>
        <dbReference type="ARBA" id="ARBA00022842"/>
    </source>
</evidence>
<comment type="function">
    <text evidence="2 11">Catalyzes the insertion of molybdate into adenylated molybdopterin with the concomitant release of AMP.</text>
</comment>
<protein>
    <recommendedName>
        <fullName evidence="11">Molybdopterin molybdenumtransferase</fullName>
        <ecNumber evidence="11">2.10.1.1</ecNumber>
    </recommendedName>
</protein>
<comment type="similarity">
    <text evidence="4 11">Belongs to the MoeA family.</text>
</comment>
<dbReference type="InterPro" id="IPR036135">
    <property type="entry name" value="MoeA_linker/N_sf"/>
</dbReference>
<evidence type="ECO:0000256" key="10">
    <source>
        <dbReference type="ARBA" id="ARBA00047317"/>
    </source>
</evidence>
<accession>A0AAW7XEX3</accession>
<dbReference type="InterPro" id="IPR038987">
    <property type="entry name" value="MoeA-like"/>
</dbReference>
<dbReference type="EC" id="2.10.1.1" evidence="11"/>
<evidence type="ECO:0000313" key="13">
    <source>
        <dbReference type="EMBL" id="MDO6452981.1"/>
    </source>
</evidence>
<dbReference type="Pfam" id="PF00994">
    <property type="entry name" value="MoCF_biosynth"/>
    <property type="match status" value="1"/>
</dbReference>
<evidence type="ECO:0000256" key="4">
    <source>
        <dbReference type="ARBA" id="ARBA00010763"/>
    </source>
</evidence>
<dbReference type="Gene3D" id="3.40.980.10">
    <property type="entry name" value="MoaB/Mog-like domain"/>
    <property type="match status" value="1"/>
</dbReference>
<dbReference type="Gene3D" id="3.90.105.10">
    <property type="entry name" value="Molybdopterin biosynthesis moea protein, domain 2"/>
    <property type="match status" value="1"/>
</dbReference>